<evidence type="ECO:0000256" key="5">
    <source>
        <dbReference type="ARBA" id="ARBA00022723"/>
    </source>
</evidence>
<evidence type="ECO:0000256" key="7">
    <source>
        <dbReference type="PIRSR" id="PIRSR601929-1"/>
    </source>
</evidence>
<evidence type="ECO:0000256" key="2">
    <source>
        <dbReference type="ARBA" id="ARBA00007456"/>
    </source>
</evidence>
<evidence type="ECO:0000256" key="4">
    <source>
        <dbReference type="ARBA" id="ARBA00022525"/>
    </source>
</evidence>
<accession>A0A8T0V4H8</accession>
<comment type="caution">
    <text evidence="13">The sequence shown here is derived from an EMBL/GenBank/DDBJ whole genome shotgun (WGS) entry which is preliminary data.</text>
</comment>
<feature type="signal peptide" evidence="11">
    <location>
        <begin position="1"/>
        <end position="24"/>
    </location>
</feature>
<feature type="compositionally biased region" description="Basic residues" evidence="10">
    <location>
        <begin position="185"/>
        <end position="196"/>
    </location>
</feature>
<keyword evidence="6 7" id="KW-0464">Manganese</keyword>
<feature type="binding site" evidence="8">
    <location>
        <position position="119"/>
    </location>
    <ligand>
        <name>Mn(2+)</name>
        <dbReference type="ChEBI" id="CHEBI:29035"/>
    </ligand>
</feature>
<evidence type="ECO:0000259" key="12">
    <source>
        <dbReference type="SMART" id="SM00835"/>
    </source>
</evidence>
<proteinExistence type="inferred from homology"/>
<evidence type="ECO:0000313" key="14">
    <source>
        <dbReference type="Proteomes" id="UP000823388"/>
    </source>
</evidence>
<evidence type="ECO:0000256" key="11">
    <source>
        <dbReference type="SAM" id="SignalP"/>
    </source>
</evidence>
<keyword evidence="9" id="KW-1015">Disulfide bond</keyword>
<evidence type="ECO:0000256" key="1">
    <source>
        <dbReference type="ARBA" id="ARBA00004271"/>
    </source>
</evidence>
<gene>
    <name evidence="13" type="ORF">PVAP13_3KG410900</name>
</gene>
<evidence type="ECO:0000256" key="8">
    <source>
        <dbReference type="PIRSR" id="PIRSR601929-2"/>
    </source>
</evidence>
<comment type="similarity">
    <text evidence="2">Belongs to the germin family.</text>
</comment>
<keyword evidence="3" id="KW-0052">Apoplast</keyword>
<feature type="compositionally biased region" description="Basic and acidic residues" evidence="10">
    <location>
        <begin position="197"/>
        <end position="206"/>
    </location>
</feature>
<feature type="binding site" evidence="7">
    <location>
        <position position="114"/>
    </location>
    <ligand>
        <name>oxalate</name>
        <dbReference type="ChEBI" id="CHEBI:30623"/>
    </ligand>
</feature>
<feature type="region of interest" description="Disordered" evidence="10">
    <location>
        <begin position="176"/>
        <end position="240"/>
    </location>
</feature>
<dbReference type="Proteomes" id="UP000823388">
    <property type="component" value="Chromosome 3K"/>
</dbReference>
<keyword evidence="4" id="KW-0964">Secreted</keyword>
<keyword evidence="11" id="KW-0732">Signal</keyword>
<dbReference type="AlphaFoldDB" id="A0A8T0V4H8"/>
<dbReference type="Gene3D" id="2.60.120.10">
    <property type="entry name" value="Jelly Rolls"/>
    <property type="match status" value="1"/>
</dbReference>
<keyword evidence="5 7" id="KW-0479">Metal-binding</keyword>
<feature type="domain" description="Cupin type-1" evidence="12">
    <location>
        <begin position="68"/>
        <end position="201"/>
    </location>
</feature>
<keyword evidence="14" id="KW-1185">Reference proteome</keyword>
<dbReference type="GO" id="GO:0048046">
    <property type="term" value="C:apoplast"/>
    <property type="evidence" value="ECO:0007669"/>
    <property type="project" value="UniProtKB-SubCell"/>
</dbReference>
<feature type="binding site" evidence="8">
    <location>
        <position position="117"/>
    </location>
    <ligand>
        <name>Mn(2+)</name>
        <dbReference type="ChEBI" id="CHEBI:29035"/>
    </ligand>
</feature>
<evidence type="ECO:0000256" key="6">
    <source>
        <dbReference type="ARBA" id="ARBA00023211"/>
    </source>
</evidence>
<evidence type="ECO:0000256" key="10">
    <source>
        <dbReference type="SAM" id="MobiDB-lite"/>
    </source>
</evidence>
<feature type="binding site" evidence="7">
    <location>
        <position position="124"/>
    </location>
    <ligand>
        <name>oxalate</name>
        <dbReference type="ChEBI" id="CHEBI:30623"/>
    </ligand>
</feature>
<name>A0A8T0V4H8_PANVG</name>
<dbReference type="GO" id="GO:0030145">
    <property type="term" value="F:manganese ion binding"/>
    <property type="evidence" value="ECO:0007669"/>
    <property type="project" value="InterPro"/>
</dbReference>
<evidence type="ECO:0000313" key="13">
    <source>
        <dbReference type="EMBL" id="KAG2629125.1"/>
    </source>
</evidence>
<organism evidence="13 14">
    <name type="scientific">Panicum virgatum</name>
    <name type="common">Blackwell switchgrass</name>
    <dbReference type="NCBI Taxonomy" id="38727"/>
    <lineage>
        <taxon>Eukaryota</taxon>
        <taxon>Viridiplantae</taxon>
        <taxon>Streptophyta</taxon>
        <taxon>Embryophyta</taxon>
        <taxon>Tracheophyta</taxon>
        <taxon>Spermatophyta</taxon>
        <taxon>Magnoliopsida</taxon>
        <taxon>Liliopsida</taxon>
        <taxon>Poales</taxon>
        <taxon>Poaceae</taxon>
        <taxon>PACMAD clade</taxon>
        <taxon>Panicoideae</taxon>
        <taxon>Panicodae</taxon>
        <taxon>Paniceae</taxon>
        <taxon>Panicinae</taxon>
        <taxon>Panicum</taxon>
        <taxon>Panicum sect. Hiantes</taxon>
    </lineage>
</organism>
<dbReference type="CDD" id="cd02241">
    <property type="entry name" value="cupin_OxOx"/>
    <property type="match status" value="1"/>
</dbReference>
<feature type="chain" id="PRO_5035771857" description="Cupin type-1 domain-containing protein" evidence="11">
    <location>
        <begin position="25"/>
        <end position="240"/>
    </location>
</feature>
<feature type="binding site" evidence="7">
    <location>
        <position position="119"/>
    </location>
    <ligand>
        <name>oxalate</name>
        <dbReference type="ChEBI" id="CHEBI:30623"/>
    </ligand>
</feature>
<evidence type="ECO:0000256" key="3">
    <source>
        <dbReference type="ARBA" id="ARBA00022523"/>
    </source>
</evidence>
<sequence length="240" mass="25387">MAPRRHLLLRLAAAVVLIPAATTADPDAVQDYCVPDTGGRGRAVELPLLPSYPCRSPANLTASDFAFAGVRAAGNFSSDTGFAGVSVTPAQFPALHTLGVSFARADLSAAGGVNPPHYHPRATETALVLAGRVYAGFVDSGGRLFAKVLARETGGHGLPARHGALPVERRRRARHGLRDLQQREPRHRAHPGHRLRLRDQGRRPREGVWPLTGGAPPAGEEVQPAQEDQDGGGDGRLAIS</sequence>
<dbReference type="SMART" id="SM00835">
    <property type="entry name" value="Cupin_1"/>
    <property type="match status" value="1"/>
</dbReference>
<protein>
    <recommendedName>
        <fullName evidence="12">Cupin type-1 domain-containing protein</fullName>
    </recommendedName>
</protein>
<comment type="subcellular location">
    <subcellularLocation>
        <location evidence="1">Secreted</location>
        <location evidence="1">Extracellular space</location>
        <location evidence="1">Apoplast</location>
    </subcellularLocation>
</comment>
<feature type="disulfide bond" evidence="9">
    <location>
        <begin position="33"/>
        <end position="54"/>
    </location>
</feature>
<dbReference type="EMBL" id="CM029041">
    <property type="protein sequence ID" value="KAG2629125.1"/>
    <property type="molecule type" value="Genomic_DNA"/>
</dbReference>
<dbReference type="InterPro" id="IPR001929">
    <property type="entry name" value="Germin"/>
</dbReference>
<dbReference type="InterPro" id="IPR006045">
    <property type="entry name" value="Cupin_1"/>
</dbReference>
<reference evidence="13" key="1">
    <citation type="submission" date="2020-05" db="EMBL/GenBank/DDBJ databases">
        <title>WGS assembly of Panicum virgatum.</title>
        <authorList>
            <person name="Lovell J.T."/>
            <person name="Jenkins J."/>
            <person name="Shu S."/>
            <person name="Juenger T.E."/>
            <person name="Schmutz J."/>
        </authorList>
    </citation>
    <scope>NUCLEOTIDE SEQUENCE</scope>
    <source>
        <strain evidence="13">AP13</strain>
    </source>
</reference>
<dbReference type="InterPro" id="IPR014710">
    <property type="entry name" value="RmlC-like_jellyroll"/>
</dbReference>
<feature type="binding site" evidence="8">
    <location>
        <position position="124"/>
    </location>
    <ligand>
        <name>Mn(2+)</name>
        <dbReference type="ChEBI" id="CHEBI:29035"/>
    </ligand>
</feature>
<dbReference type="SUPFAM" id="SSF51182">
    <property type="entry name" value="RmlC-like cupins"/>
    <property type="match status" value="1"/>
</dbReference>
<dbReference type="PANTHER" id="PTHR31238">
    <property type="entry name" value="GERMIN-LIKE PROTEIN SUBFAMILY 3 MEMBER 3"/>
    <property type="match status" value="1"/>
</dbReference>
<dbReference type="Pfam" id="PF00190">
    <property type="entry name" value="Cupin_1"/>
    <property type="match status" value="1"/>
</dbReference>
<dbReference type="InterPro" id="IPR011051">
    <property type="entry name" value="RmlC_Cupin_sf"/>
</dbReference>
<evidence type="ECO:0000256" key="9">
    <source>
        <dbReference type="PIRSR" id="PIRSR601929-3"/>
    </source>
</evidence>